<dbReference type="EMBL" id="JLXW01000006">
    <property type="protein sequence ID" value="KBZ63535.1"/>
    <property type="molecule type" value="Genomic_DNA"/>
</dbReference>
<reference evidence="2 3" key="1">
    <citation type="submission" date="2014-04" db="EMBL/GenBank/DDBJ databases">
        <title>The Genome Sequence of Mycobacterium tuberculosis TKK-01-0051.</title>
        <authorList>
            <consortium name="The Broad Institute Genomics Platform"/>
            <consortium name="The Broad Institute Genome Sequencing Center for Infectious Disease"/>
            <person name="Earl A.M."/>
            <person name="Cohen K."/>
            <person name="Pym A."/>
            <person name="Bishai W."/>
            <person name="Maharaj K."/>
            <person name="Desjardins C."/>
            <person name="Abeel T."/>
            <person name="Young S."/>
            <person name="Zeng Q."/>
            <person name="Gargeya S."/>
            <person name="Abouelleil A."/>
            <person name="Alvarado L."/>
            <person name="Chapman S.B."/>
            <person name="Gainer-Dewar J."/>
            <person name="Goldberg J."/>
            <person name="Griggs A."/>
            <person name="Gujja S."/>
            <person name="Hansen M."/>
            <person name="Howarth C."/>
            <person name="Imamovic A."/>
            <person name="Larimer J."/>
            <person name="Murphy C."/>
            <person name="Naylor J."/>
            <person name="Pearson M."/>
            <person name="Poon T.W."/>
            <person name="Priest M."/>
            <person name="Roberts A."/>
            <person name="Saif S."/>
            <person name="Shea T."/>
            <person name="Sykes S."/>
            <person name="Wortman J."/>
            <person name="Nusbaum C."/>
            <person name="Birren B."/>
        </authorList>
    </citation>
    <scope>NUCLEOTIDE SEQUENCE [LARGE SCALE GENOMIC DNA]</scope>
    <source>
        <strain evidence="2 3">TKK-01-0051</strain>
    </source>
</reference>
<dbReference type="Gene3D" id="3.10.450.50">
    <property type="match status" value="1"/>
</dbReference>
<dbReference type="RefSeq" id="WP_044485077.1">
    <property type="nucleotide sequence ID" value="NZ_KK328284.1"/>
</dbReference>
<keyword evidence="3" id="KW-1185">Reference proteome</keyword>
<protein>
    <recommendedName>
        <fullName evidence="1">SnoaL-like domain-containing protein</fullName>
    </recommendedName>
</protein>
<evidence type="ECO:0000259" key="1">
    <source>
        <dbReference type="Pfam" id="PF12680"/>
    </source>
</evidence>
<dbReference type="SUPFAM" id="SSF54427">
    <property type="entry name" value="NTF2-like"/>
    <property type="match status" value="1"/>
</dbReference>
<dbReference type="HOGENOM" id="CLU_100997_2_1_11"/>
<evidence type="ECO:0000313" key="3">
    <source>
        <dbReference type="Proteomes" id="UP000025947"/>
    </source>
</evidence>
<dbReference type="PATRIC" id="fig|1324261.3.peg.2260"/>
<organism evidence="2 3">
    <name type="scientific">Mycobacterium [tuberculosis] TKK-01-0051</name>
    <dbReference type="NCBI Taxonomy" id="1324261"/>
    <lineage>
        <taxon>Bacteria</taxon>
        <taxon>Bacillati</taxon>
        <taxon>Actinomycetota</taxon>
        <taxon>Actinomycetes</taxon>
        <taxon>Mycobacteriales</taxon>
        <taxon>Mycobacteriaceae</taxon>
        <taxon>Mycobacterium</taxon>
        <taxon>Mycobacterium avium complex (MAC)</taxon>
    </lineage>
</organism>
<dbReference type="InterPro" id="IPR037401">
    <property type="entry name" value="SnoaL-like"/>
</dbReference>
<name>A0A051U3B3_9MYCO</name>
<sequence length="133" mass="14827">MNTDKQDRNAHRVLEAFDALFNRHDFAAAESFWSPNYIQHSPALPPGRDGLFAHVKALPTTVKYEHHVVATKGEFVIVHGRFAGAGLPKAIISANILRIEDDMFAEHWEVLQAEVSRAESKSGLPMFGTEFPS</sequence>
<dbReference type="Proteomes" id="UP000025947">
    <property type="component" value="Unassembled WGS sequence"/>
</dbReference>
<dbReference type="InterPro" id="IPR032710">
    <property type="entry name" value="NTF2-like_dom_sf"/>
</dbReference>
<comment type="caution">
    <text evidence="2">The sequence shown here is derived from an EMBL/GenBank/DDBJ whole genome shotgun (WGS) entry which is preliminary data.</text>
</comment>
<evidence type="ECO:0000313" key="2">
    <source>
        <dbReference type="EMBL" id="KBZ63535.1"/>
    </source>
</evidence>
<accession>A0A051U3B3</accession>
<gene>
    <name evidence="2" type="ORF">K875_02241</name>
</gene>
<dbReference type="Pfam" id="PF12680">
    <property type="entry name" value="SnoaL_2"/>
    <property type="match status" value="1"/>
</dbReference>
<dbReference type="AlphaFoldDB" id="A0A051U3B3"/>
<proteinExistence type="predicted"/>
<feature type="domain" description="SnoaL-like" evidence="1">
    <location>
        <begin position="15"/>
        <end position="107"/>
    </location>
</feature>